<evidence type="ECO:0000256" key="1">
    <source>
        <dbReference type="SAM" id="MobiDB-lite"/>
    </source>
</evidence>
<feature type="compositionally biased region" description="Basic and acidic residues" evidence="1">
    <location>
        <begin position="48"/>
        <end position="62"/>
    </location>
</feature>
<evidence type="ECO:0000313" key="3">
    <source>
        <dbReference type="Proteomes" id="UP000019812"/>
    </source>
</evidence>
<gene>
    <name evidence="2" type="ORF">CAPSK01_004564</name>
</gene>
<name>A0A084XUQ1_9PROT</name>
<feature type="region of interest" description="Disordered" evidence="1">
    <location>
        <begin position="29"/>
        <end position="62"/>
    </location>
</feature>
<dbReference type="Proteomes" id="UP000019812">
    <property type="component" value="Unassembled WGS sequence"/>
</dbReference>
<dbReference type="RefSeq" id="WP_034930871.1">
    <property type="nucleotide sequence ID" value="NZ_JDSS02000049.1"/>
</dbReference>
<sequence length="62" mass="6955">MTLVDMVKGDQRLQVHPNCVAAHARLGWMPAPSDRPADLSTAQTVRTTRIDASRRRRAQSKE</sequence>
<organism evidence="2 3">
    <name type="scientific">Candidatus Accumulibacter vicinus</name>
    <dbReference type="NCBI Taxonomy" id="2954382"/>
    <lineage>
        <taxon>Bacteria</taxon>
        <taxon>Pseudomonadati</taxon>
        <taxon>Pseudomonadota</taxon>
        <taxon>Betaproteobacteria</taxon>
        <taxon>Candidatus Accumulibacter</taxon>
    </lineage>
</organism>
<dbReference type="EMBL" id="JDSS02000049">
    <property type="protein sequence ID" value="KFB66195.1"/>
    <property type="molecule type" value="Genomic_DNA"/>
</dbReference>
<proteinExistence type="predicted"/>
<dbReference type="STRING" id="1457154.CAPSK01_004564"/>
<protein>
    <submittedName>
        <fullName evidence="2">Uncharacterized protein</fullName>
    </submittedName>
</protein>
<dbReference type="AlphaFoldDB" id="A0A084XUQ1"/>
<evidence type="ECO:0000313" key="2">
    <source>
        <dbReference type="EMBL" id="KFB66195.1"/>
    </source>
</evidence>
<reference evidence="2 3" key="1">
    <citation type="submission" date="2014-07" db="EMBL/GenBank/DDBJ databases">
        <title>Expanding our view of genomic diversity in Candidatus Accumulibacter clades.</title>
        <authorList>
            <person name="Skennerton C.T."/>
            <person name="Barr J.J."/>
            <person name="Slater F.R."/>
            <person name="Bond P.L."/>
            <person name="Tyson G.W."/>
        </authorList>
    </citation>
    <scope>NUCLEOTIDE SEQUENCE [LARGE SCALE GENOMIC DNA]</scope>
    <source>
        <strain evidence="3">SK-01</strain>
    </source>
</reference>
<accession>A0A084XUQ1</accession>
<comment type="caution">
    <text evidence="2">The sequence shown here is derived from an EMBL/GenBank/DDBJ whole genome shotgun (WGS) entry which is preliminary data.</text>
</comment>